<accession>A0A8J6XC62</accession>
<comment type="caution">
    <text evidence="1">The sequence shown here is derived from an EMBL/GenBank/DDBJ whole genome shotgun (WGS) entry which is preliminary data.</text>
</comment>
<proteinExistence type="predicted"/>
<dbReference type="AlphaFoldDB" id="A0A8J6XC62"/>
<keyword evidence="2" id="KW-1185">Reference proteome</keyword>
<gene>
    <name evidence="1" type="ORF">ICL16_08970</name>
</gene>
<evidence type="ECO:0000313" key="2">
    <source>
        <dbReference type="Proteomes" id="UP000629098"/>
    </source>
</evidence>
<reference evidence="1" key="1">
    <citation type="submission" date="2020-09" db="EMBL/GenBank/DDBJ databases">
        <title>Iningainema tapete sp. nov. (Scytonemataceae, Cyanobacteria) from greenhouses in central Florida (USA) produces two types of nodularin with biosynthetic potential for microcystin-LR and anabaenopeptins.</title>
        <authorList>
            <person name="Berthold D.E."/>
            <person name="Lefler F.W."/>
            <person name="Huang I.-S."/>
            <person name="Abdulla H."/>
            <person name="Zimba P.V."/>
            <person name="Laughinghouse H.D. IV."/>
        </authorList>
    </citation>
    <scope>NUCLEOTIDE SEQUENCE</scope>
    <source>
        <strain evidence="1">BLCCT55</strain>
    </source>
</reference>
<dbReference type="Proteomes" id="UP000629098">
    <property type="component" value="Unassembled WGS sequence"/>
</dbReference>
<name>A0A8J6XC62_9CYAN</name>
<dbReference type="RefSeq" id="WP_190826504.1">
    <property type="nucleotide sequence ID" value="NZ_CAWPPI010000036.1"/>
</dbReference>
<evidence type="ECO:0000313" key="1">
    <source>
        <dbReference type="EMBL" id="MBD2772209.1"/>
    </source>
</evidence>
<organism evidence="1 2">
    <name type="scientific">Iningainema tapete BLCC-T55</name>
    <dbReference type="NCBI Taxonomy" id="2748662"/>
    <lineage>
        <taxon>Bacteria</taxon>
        <taxon>Bacillati</taxon>
        <taxon>Cyanobacteriota</taxon>
        <taxon>Cyanophyceae</taxon>
        <taxon>Nostocales</taxon>
        <taxon>Scytonemataceae</taxon>
        <taxon>Iningainema tapete</taxon>
    </lineage>
</organism>
<protein>
    <submittedName>
        <fullName evidence="1">Uncharacterized protein</fullName>
    </submittedName>
</protein>
<sequence length="234" mass="26773">MRNSDNNLLVLTVYLIGVTYTLNRMVESIDDQVKIEFKKAEVEQQLKDQNLQDIVGINFTLKSLYPIEEPKELSMGIENKSEKLAIYVDWDNSAFEEFDGGSRRVIRKSPDVTRDLGVPQIPSLIVPKKTLKEAVTSESVFRLDKESGTYTPQTPLANIIKLKNGPTKAQKKQFAEFMERKLTFKFSLDLVLRVAEANVGLESGRSTPPIHIIKCPFEVRKLPWTYALPWNKKR</sequence>
<dbReference type="EMBL" id="JACXAE010000036">
    <property type="protein sequence ID" value="MBD2772209.1"/>
    <property type="molecule type" value="Genomic_DNA"/>
</dbReference>